<protein>
    <recommendedName>
        <fullName evidence="4 9">Trigger factor</fullName>
        <shortName evidence="9">TF</shortName>
        <ecNumber evidence="3 9">5.2.1.8</ecNumber>
    </recommendedName>
    <alternativeName>
        <fullName evidence="8 9">PPIase</fullName>
    </alternativeName>
</protein>
<gene>
    <name evidence="9 13" type="primary">tig</name>
    <name evidence="13" type="ORF">COS38_01895</name>
</gene>
<accession>A0A2M7CIB7</accession>
<name>A0A2M7CIB7_9BACT</name>
<keyword evidence="9" id="KW-0963">Cytoplasm</keyword>
<dbReference type="NCBIfam" id="TIGR00115">
    <property type="entry name" value="tig"/>
    <property type="match status" value="1"/>
</dbReference>
<evidence type="ECO:0000256" key="10">
    <source>
        <dbReference type="PROSITE-ProRule" id="PRU00277"/>
    </source>
</evidence>
<proteinExistence type="inferred from homology"/>
<dbReference type="PANTHER" id="PTHR30560:SF3">
    <property type="entry name" value="TRIGGER FACTOR-LIKE PROTEIN TIG, CHLOROPLASTIC"/>
    <property type="match status" value="1"/>
</dbReference>
<dbReference type="GO" id="GO:0015031">
    <property type="term" value="P:protein transport"/>
    <property type="evidence" value="ECO:0007669"/>
    <property type="project" value="UniProtKB-UniRule"/>
</dbReference>
<dbReference type="GO" id="GO:0043022">
    <property type="term" value="F:ribosome binding"/>
    <property type="evidence" value="ECO:0007669"/>
    <property type="project" value="TreeGrafter"/>
</dbReference>
<keyword evidence="9 11" id="KW-0131">Cell cycle</keyword>
<dbReference type="InterPro" id="IPR001179">
    <property type="entry name" value="PPIase_FKBP_dom"/>
</dbReference>
<dbReference type="PANTHER" id="PTHR30560">
    <property type="entry name" value="TRIGGER FACTOR CHAPERONE AND PEPTIDYL-PROLYL CIS/TRANS ISOMERASE"/>
    <property type="match status" value="1"/>
</dbReference>
<dbReference type="Gene3D" id="3.30.70.1050">
    <property type="entry name" value="Trigger factor ribosome-binding domain"/>
    <property type="match status" value="1"/>
</dbReference>
<dbReference type="EMBL" id="PEUM01000053">
    <property type="protein sequence ID" value="PIV25384.1"/>
    <property type="molecule type" value="Genomic_DNA"/>
</dbReference>
<comment type="catalytic activity">
    <reaction evidence="1 9 10">
        <text>[protein]-peptidylproline (omega=180) = [protein]-peptidylproline (omega=0)</text>
        <dbReference type="Rhea" id="RHEA:16237"/>
        <dbReference type="Rhea" id="RHEA-COMP:10747"/>
        <dbReference type="Rhea" id="RHEA-COMP:10748"/>
        <dbReference type="ChEBI" id="CHEBI:83833"/>
        <dbReference type="ChEBI" id="CHEBI:83834"/>
        <dbReference type="EC" id="5.2.1.8"/>
    </reaction>
</comment>
<dbReference type="GO" id="GO:0051301">
    <property type="term" value="P:cell division"/>
    <property type="evidence" value="ECO:0007669"/>
    <property type="project" value="UniProtKB-KW"/>
</dbReference>
<evidence type="ECO:0000256" key="5">
    <source>
        <dbReference type="ARBA" id="ARBA00023110"/>
    </source>
</evidence>
<dbReference type="GO" id="GO:0043335">
    <property type="term" value="P:protein unfolding"/>
    <property type="evidence" value="ECO:0007669"/>
    <property type="project" value="TreeGrafter"/>
</dbReference>
<comment type="subcellular location">
    <subcellularLocation>
        <location evidence="9">Cytoplasm</location>
    </subcellularLocation>
    <text evidence="9">About half TF is bound to the ribosome near the polypeptide exit tunnel while the other half is free in the cytoplasm.</text>
</comment>
<comment type="function">
    <text evidence="9">Involved in protein export. Acts as a chaperone by maintaining the newly synthesized protein in an open conformation. Functions as a peptidyl-prolyl cis-trans isomerase.</text>
</comment>
<keyword evidence="5 9" id="KW-0697">Rotamase</keyword>
<evidence type="ECO:0000256" key="2">
    <source>
        <dbReference type="ARBA" id="ARBA00005464"/>
    </source>
</evidence>
<evidence type="ECO:0000256" key="3">
    <source>
        <dbReference type="ARBA" id="ARBA00013194"/>
    </source>
</evidence>
<dbReference type="Pfam" id="PF05698">
    <property type="entry name" value="Trigger_C"/>
    <property type="match status" value="1"/>
</dbReference>
<dbReference type="InterPro" id="IPR037041">
    <property type="entry name" value="Trigger_fac_C_sf"/>
</dbReference>
<dbReference type="Gene3D" id="3.10.50.40">
    <property type="match status" value="1"/>
</dbReference>
<dbReference type="HAMAP" id="MF_00303">
    <property type="entry name" value="Trigger_factor_Tig"/>
    <property type="match status" value="1"/>
</dbReference>
<dbReference type="InterPro" id="IPR036611">
    <property type="entry name" value="Trigger_fac_ribosome-bd_sf"/>
</dbReference>
<sequence length="433" mass="49218">MPIILSAKARLLRRFFCWLNLKIFAKVLQLKSMKSSIIKQAKNQAKIKVQISSEKLKQHFQIVFDKLATTVEIKGFRPGKAPQRMIVEQIGINRFSEEVLNLAVQDTVPAVLKEHSLRPATQPRLTISKWNFNPLNIDGLHELEYELDLDLIPEVKLGDYTKIRVTPNKKLNDFSVSDQEVGIVIEKLQAQSAKLLPLERDAKEGDWAEISFNGKVDKVVKEALTSQAHPVILGQRSLIPGFEENIIGMKKGDTKSFSLKLPNDFREKNLAGKNAEFEVELRDLKEIEKPALDKPFAAKFGHSSIKNLRHAIKKNVAEEKKQRARQALENEALDKALKLFKADIPDGLVSQEAHRRLHDMQANITRQGLQFDKYLASIKKTQEDLENELKPQAKQSIQVGLLLGEVAKREKFDLDDKEVTKKALDYLVEIATK</sequence>
<comment type="similarity">
    <text evidence="2 9 11">Belongs to the FKBP-type PPIase family. Tig subfamily.</text>
</comment>
<dbReference type="PROSITE" id="PS50059">
    <property type="entry name" value="FKBP_PPIASE"/>
    <property type="match status" value="1"/>
</dbReference>
<keyword evidence="7 9" id="KW-0413">Isomerase</keyword>
<evidence type="ECO:0000256" key="6">
    <source>
        <dbReference type="ARBA" id="ARBA00023186"/>
    </source>
</evidence>
<dbReference type="SUPFAM" id="SSF109998">
    <property type="entry name" value="Triger factor/SurA peptide-binding domain-like"/>
    <property type="match status" value="1"/>
</dbReference>
<dbReference type="EC" id="5.2.1.8" evidence="3 9"/>
<evidence type="ECO:0000256" key="9">
    <source>
        <dbReference type="HAMAP-Rule" id="MF_00303"/>
    </source>
</evidence>
<dbReference type="Gene3D" id="1.10.3120.10">
    <property type="entry name" value="Trigger factor, C-terminal domain"/>
    <property type="match status" value="1"/>
</dbReference>
<evidence type="ECO:0000256" key="7">
    <source>
        <dbReference type="ARBA" id="ARBA00023235"/>
    </source>
</evidence>
<evidence type="ECO:0000313" key="14">
    <source>
        <dbReference type="Proteomes" id="UP000229966"/>
    </source>
</evidence>
<dbReference type="GO" id="GO:0044183">
    <property type="term" value="F:protein folding chaperone"/>
    <property type="evidence" value="ECO:0007669"/>
    <property type="project" value="TreeGrafter"/>
</dbReference>
<dbReference type="GO" id="GO:0005737">
    <property type="term" value="C:cytoplasm"/>
    <property type="evidence" value="ECO:0007669"/>
    <property type="project" value="UniProtKB-SubCell"/>
</dbReference>
<dbReference type="SUPFAM" id="SSF54534">
    <property type="entry name" value="FKBP-like"/>
    <property type="match status" value="1"/>
</dbReference>
<dbReference type="InterPro" id="IPR005215">
    <property type="entry name" value="Trig_fac"/>
</dbReference>
<dbReference type="GO" id="GO:0051083">
    <property type="term" value="P:'de novo' cotranslational protein folding"/>
    <property type="evidence" value="ECO:0007669"/>
    <property type="project" value="TreeGrafter"/>
</dbReference>
<dbReference type="SUPFAM" id="SSF102735">
    <property type="entry name" value="Trigger factor ribosome-binding domain"/>
    <property type="match status" value="1"/>
</dbReference>
<dbReference type="InterPro" id="IPR008880">
    <property type="entry name" value="Trigger_fac_C"/>
</dbReference>
<feature type="domain" description="PPIase FKBP-type" evidence="12">
    <location>
        <begin position="205"/>
        <end position="285"/>
    </location>
</feature>
<comment type="domain">
    <text evidence="9">Consists of 3 domains; the N-terminus binds the ribosome, the middle domain has PPIase activity, while the C-terminus has intrinsic chaperone activity on its own.</text>
</comment>
<reference evidence="14" key="1">
    <citation type="submission" date="2017-09" db="EMBL/GenBank/DDBJ databases">
        <title>Depth-based differentiation of microbial function through sediment-hosted aquifers and enrichment of novel symbionts in the deep terrestrial subsurface.</title>
        <authorList>
            <person name="Probst A.J."/>
            <person name="Ladd B."/>
            <person name="Jarett J.K."/>
            <person name="Geller-Mcgrath D.E."/>
            <person name="Sieber C.M.K."/>
            <person name="Emerson J.B."/>
            <person name="Anantharaman K."/>
            <person name="Thomas B.C."/>
            <person name="Malmstrom R."/>
            <person name="Stieglmeier M."/>
            <person name="Klingl A."/>
            <person name="Woyke T."/>
            <person name="Ryan C.M."/>
            <person name="Banfield J.F."/>
        </authorList>
    </citation>
    <scope>NUCLEOTIDE SEQUENCE [LARGE SCALE GENOMIC DNA]</scope>
</reference>
<dbReference type="AlphaFoldDB" id="A0A2M7CIB7"/>
<dbReference type="Pfam" id="PF00254">
    <property type="entry name" value="FKBP_C"/>
    <property type="match status" value="1"/>
</dbReference>
<evidence type="ECO:0000256" key="4">
    <source>
        <dbReference type="ARBA" id="ARBA00016902"/>
    </source>
</evidence>
<dbReference type="Pfam" id="PF05697">
    <property type="entry name" value="Trigger_N"/>
    <property type="match status" value="1"/>
</dbReference>
<keyword evidence="6 9" id="KW-0143">Chaperone</keyword>
<dbReference type="InterPro" id="IPR027304">
    <property type="entry name" value="Trigger_fact/SurA_dom_sf"/>
</dbReference>
<evidence type="ECO:0000313" key="13">
    <source>
        <dbReference type="EMBL" id="PIV25384.1"/>
    </source>
</evidence>
<evidence type="ECO:0000256" key="11">
    <source>
        <dbReference type="RuleBase" id="RU003914"/>
    </source>
</evidence>
<evidence type="ECO:0000256" key="8">
    <source>
        <dbReference type="ARBA" id="ARBA00029986"/>
    </source>
</evidence>
<comment type="caution">
    <text evidence="13">The sequence shown here is derived from an EMBL/GenBank/DDBJ whole genome shotgun (WGS) entry which is preliminary data.</text>
</comment>
<evidence type="ECO:0000259" key="12">
    <source>
        <dbReference type="PROSITE" id="PS50059"/>
    </source>
</evidence>
<dbReference type="InterPro" id="IPR046357">
    <property type="entry name" value="PPIase_dom_sf"/>
</dbReference>
<dbReference type="InterPro" id="IPR008881">
    <property type="entry name" value="Trigger_fac_ribosome-bd_bac"/>
</dbReference>
<keyword evidence="9 11" id="KW-0132">Cell division</keyword>
<organism evidence="13 14">
    <name type="scientific">Candidatus Berkelbacteria bacterium CG03_land_8_20_14_0_80_40_36</name>
    <dbReference type="NCBI Taxonomy" id="1974509"/>
    <lineage>
        <taxon>Bacteria</taxon>
        <taxon>Candidatus Berkelbacteria</taxon>
    </lineage>
</organism>
<dbReference type="PIRSF" id="PIRSF003095">
    <property type="entry name" value="Trigger_factor"/>
    <property type="match status" value="1"/>
</dbReference>
<dbReference type="GO" id="GO:0003755">
    <property type="term" value="F:peptidyl-prolyl cis-trans isomerase activity"/>
    <property type="evidence" value="ECO:0007669"/>
    <property type="project" value="UniProtKB-UniRule"/>
</dbReference>
<dbReference type="Proteomes" id="UP000229966">
    <property type="component" value="Unassembled WGS sequence"/>
</dbReference>
<evidence type="ECO:0000256" key="1">
    <source>
        <dbReference type="ARBA" id="ARBA00000971"/>
    </source>
</evidence>